<gene>
    <name evidence="2" type="ORF">AJ80_01024</name>
</gene>
<dbReference type="Proteomes" id="UP000224634">
    <property type="component" value="Unassembled WGS sequence"/>
</dbReference>
<evidence type="ECO:0000313" key="2">
    <source>
        <dbReference type="EMBL" id="PGH27314.1"/>
    </source>
</evidence>
<comment type="caution">
    <text evidence="2">The sequence shown here is derived from an EMBL/GenBank/DDBJ whole genome shotgun (WGS) entry which is preliminary data.</text>
</comment>
<name>A0A2B7YTE6_POLH7</name>
<dbReference type="OrthoDB" id="4502478at2759"/>
<dbReference type="EMBL" id="PDNA01000008">
    <property type="protein sequence ID" value="PGH27314.1"/>
    <property type="molecule type" value="Genomic_DNA"/>
</dbReference>
<evidence type="ECO:0000313" key="3">
    <source>
        <dbReference type="Proteomes" id="UP000224634"/>
    </source>
</evidence>
<dbReference type="AlphaFoldDB" id="A0A2B7YTE6"/>
<keyword evidence="3" id="KW-1185">Reference proteome</keyword>
<sequence length="166" mass="19087">MSVAVGPRVSKEEFLRALGLDVNNPQHEQLYRAMREEAIQIYNEINRDNSALLESRRNERPPFYWHHIRQDRQRWGVMEIWTRAGPVTKGFFDRGATNGEYGPNWVTGWLLYSVFRSRDIRNNRRSKRSEDGGAGGNSGVTKRSKGAKDVPKSTGTYYDPVRNGTV</sequence>
<reference evidence="2 3" key="1">
    <citation type="submission" date="2017-10" db="EMBL/GenBank/DDBJ databases">
        <title>Comparative genomics in systemic dimorphic fungi from Ajellomycetaceae.</title>
        <authorList>
            <person name="Munoz J.F."/>
            <person name="Mcewen J.G."/>
            <person name="Clay O.K."/>
            <person name="Cuomo C.A."/>
        </authorList>
    </citation>
    <scope>NUCLEOTIDE SEQUENCE [LARGE SCALE GENOMIC DNA]</scope>
    <source>
        <strain evidence="2 3">UAMH7299</strain>
    </source>
</reference>
<proteinExistence type="predicted"/>
<evidence type="ECO:0000256" key="1">
    <source>
        <dbReference type="SAM" id="MobiDB-lite"/>
    </source>
</evidence>
<organism evidence="2 3">
    <name type="scientific">Polytolypa hystricis (strain UAMH7299)</name>
    <dbReference type="NCBI Taxonomy" id="1447883"/>
    <lineage>
        <taxon>Eukaryota</taxon>
        <taxon>Fungi</taxon>
        <taxon>Dikarya</taxon>
        <taxon>Ascomycota</taxon>
        <taxon>Pezizomycotina</taxon>
        <taxon>Eurotiomycetes</taxon>
        <taxon>Eurotiomycetidae</taxon>
        <taxon>Onygenales</taxon>
        <taxon>Onygenales incertae sedis</taxon>
        <taxon>Polytolypa</taxon>
    </lineage>
</organism>
<accession>A0A2B7YTE6</accession>
<feature type="region of interest" description="Disordered" evidence="1">
    <location>
        <begin position="123"/>
        <end position="166"/>
    </location>
</feature>
<protein>
    <submittedName>
        <fullName evidence="2">Uncharacterized protein</fullName>
    </submittedName>
</protein>